<protein>
    <submittedName>
        <fullName evidence="4">Glutaredoxin domain-containing protein</fullName>
    </submittedName>
</protein>
<dbReference type="AlphaFoldDB" id="A0A0N4Z281"/>
<feature type="compositionally biased region" description="Polar residues" evidence="1">
    <location>
        <begin position="511"/>
        <end position="530"/>
    </location>
</feature>
<evidence type="ECO:0000313" key="3">
    <source>
        <dbReference type="Proteomes" id="UP000038045"/>
    </source>
</evidence>
<feature type="region of interest" description="Disordered" evidence="1">
    <location>
        <begin position="138"/>
        <end position="207"/>
    </location>
</feature>
<organism evidence="3 4">
    <name type="scientific">Parastrongyloides trichosuri</name>
    <name type="common">Possum-specific nematode worm</name>
    <dbReference type="NCBI Taxonomy" id="131310"/>
    <lineage>
        <taxon>Eukaryota</taxon>
        <taxon>Metazoa</taxon>
        <taxon>Ecdysozoa</taxon>
        <taxon>Nematoda</taxon>
        <taxon>Chromadorea</taxon>
        <taxon>Rhabditida</taxon>
        <taxon>Tylenchina</taxon>
        <taxon>Panagrolaimomorpha</taxon>
        <taxon>Strongyloidoidea</taxon>
        <taxon>Strongyloididae</taxon>
        <taxon>Parastrongyloides</taxon>
    </lineage>
</organism>
<keyword evidence="2" id="KW-0732">Signal</keyword>
<feature type="compositionally biased region" description="Polar residues" evidence="1">
    <location>
        <begin position="186"/>
        <end position="207"/>
    </location>
</feature>
<feature type="compositionally biased region" description="Polar residues" evidence="1">
    <location>
        <begin position="165"/>
        <end position="178"/>
    </location>
</feature>
<accession>A0A0N4Z281</accession>
<feature type="chain" id="PRO_5005890984" evidence="2">
    <location>
        <begin position="18"/>
        <end position="670"/>
    </location>
</feature>
<evidence type="ECO:0000313" key="4">
    <source>
        <dbReference type="WBParaSite" id="PTRK_0000097600.2"/>
    </source>
</evidence>
<dbReference type="WBParaSite" id="PTRK_0000097600.2">
    <property type="protein sequence ID" value="PTRK_0000097600.2"/>
    <property type="gene ID" value="PTRK_0000097600"/>
</dbReference>
<dbReference type="Proteomes" id="UP000038045">
    <property type="component" value="Unplaced"/>
</dbReference>
<proteinExistence type="predicted"/>
<keyword evidence="3" id="KW-1185">Reference proteome</keyword>
<feature type="region of interest" description="Disordered" evidence="1">
    <location>
        <begin position="510"/>
        <end position="540"/>
    </location>
</feature>
<name>A0A0N4Z281_PARTI</name>
<feature type="signal peptide" evidence="2">
    <location>
        <begin position="1"/>
        <end position="17"/>
    </location>
</feature>
<sequence>MLNIIFLILFLVNFSTTQPNVDFYNTGAHLINSLPAASSYNNYASTSNSQPYSSDFDFNKYFQSSNFPQTEYSNVNAIPSSASSYYSSSPQSSNSQSYGNQNVINELPSVNTANLAGQDPNILSQYLKFVESVQTTGTDNIPQMNGQNLYVSSPSVSQNSKSNVDNTYLGSSQVSVSPYQPLPPTMGQSGYSVPEQSSGNSPSSQYVVSNTYTNQNKVPLAPQMATDYSKTIDYSSAYTNYAGPSQNVYNGQKVAVSQTTNPSTSYQNTANNQYLGSQQNYVAPSVTQKPYGVPEPQTGYNNQISSYTNDKQYIVNNQASNYIPSNINPSPKTYNYVPPVKPTAAPQVEITPAPIYPSSQYNGNYNIPSTSSSNYNYQNAGVRNNNQVQPVVYPNSAAFNGVSNNQQVNTYQPSIQQPVQRVVQATQIPPRVQPAVPIQVTQSPIKIQPTTSLQETDSYNVEPNIYNYKMGQTDYSSNSIQGSVNSIEKEDNFYVPESEKSIYENVEDNSFENTNSLPGQSSSYKQSVETTGEDEDISSKTSVSALTQQIKRLPAVFYADSTDPNTQRIENMLRDTYGLPLVTFYLDKIDDTNTVEKNLQTLTAHKGAPYLFICGTFIGSQQHIDNYKDNKQIPQLVEYVCGDQKHRHRSKRHDANVSFPKVMLFANNKN</sequence>
<evidence type="ECO:0000256" key="2">
    <source>
        <dbReference type="SAM" id="SignalP"/>
    </source>
</evidence>
<dbReference type="STRING" id="131310.A0A0N4Z281"/>
<feature type="compositionally biased region" description="Low complexity" evidence="1">
    <location>
        <begin position="151"/>
        <end position="164"/>
    </location>
</feature>
<feature type="compositionally biased region" description="Polar residues" evidence="1">
    <location>
        <begin position="138"/>
        <end position="150"/>
    </location>
</feature>
<dbReference type="Gene3D" id="3.40.30.10">
    <property type="entry name" value="Glutaredoxin"/>
    <property type="match status" value="1"/>
</dbReference>
<evidence type="ECO:0000256" key="1">
    <source>
        <dbReference type="SAM" id="MobiDB-lite"/>
    </source>
</evidence>
<reference evidence="4" key="1">
    <citation type="submission" date="2017-02" db="UniProtKB">
        <authorList>
            <consortium name="WormBaseParasite"/>
        </authorList>
    </citation>
    <scope>IDENTIFICATION</scope>
</reference>